<name>A0A2H6KHN2_9APIC</name>
<dbReference type="EMBL" id="BDSA01000005">
    <property type="protein sequence ID" value="GBE62479.1"/>
    <property type="molecule type" value="Genomic_DNA"/>
</dbReference>
<accession>A0A2H6KHN2</accession>
<sequence length="356" mass="40640">MDTRKPTGEDSATSPELFSIDEVDFIGAKDSTNSAALTQTFSDLRERPRDEKKSAGYKLLLKIVENVLLHPWDHEKRRIREQNALYSQRIGNDNQLKAVLVALGFRSIHGYAVLQVVDVPLLRLAYRSLIAALQEEYTISVKSLEGHFFDPFKAYRHNSDINRNSDADTFECVGKDLTRRQIEKISNKLTWQPKIHVDEGKPVPKSAHKIDDNDVQDDKHAASLLKKIFKTGKCNFESASQKTLEALNKQCEHADQKQTVELKIRLPSATVLTIHPPLKTPVATLKHEMQSLFIPDIAVDDWELVEMPTRRVLDENKTLIQQDITHRVLLHFRRKGSHIKDAQIVRDENLAKYSAP</sequence>
<dbReference type="SUPFAM" id="SSF143503">
    <property type="entry name" value="PUG domain-like"/>
    <property type="match status" value="1"/>
</dbReference>
<dbReference type="AlphaFoldDB" id="A0A2H6KHN2"/>
<proteinExistence type="predicted"/>
<evidence type="ECO:0000313" key="2">
    <source>
        <dbReference type="Proteomes" id="UP000236319"/>
    </source>
</evidence>
<gene>
    <name evidence="1" type="ORF">BOVATA_039720</name>
</gene>
<dbReference type="GeneID" id="39876249"/>
<reference evidence="1 2" key="1">
    <citation type="journal article" date="2017" name="BMC Genomics">
        <title>Whole-genome assembly of Babesia ovata and comparative genomics between closely related pathogens.</title>
        <authorList>
            <person name="Yamagishi J."/>
            <person name="Asada M."/>
            <person name="Hakimi H."/>
            <person name="Tanaka T.Q."/>
            <person name="Sugimoto C."/>
            <person name="Kawazu S."/>
        </authorList>
    </citation>
    <scope>NUCLEOTIDE SEQUENCE [LARGE SCALE GENOMIC DNA]</scope>
    <source>
        <strain evidence="1 2">Miyake</strain>
    </source>
</reference>
<dbReference type="Proteomes" id="UP000236319">
    <property type="component" value="Unassembled WGS sequence"/>
</dbReference>
<dbReference type="SUPFAM" id="SSF54236">
    <property type="entry name" value="Ubiquitin-like"/>
    <property type="match status" value="1"/>
</dbReference>
<dbReference type="CDD" id="cd09212">
    <property type="entry name" value="PUB"/>
    <property type="match status" value="1"/>
</dbReference>
<dbReference type="Gene3D" id="1.20.58.2190">
    <property type="match status" value="1"/>
</dbReference>
<organism evidence="1 2">
    <name type="scientific">Babesia ovata</name>
    <dbReference type="NCBI Taxonomy" id="189622"/>
    <lineage>
        <taxon>Eukaryota</taxon>
        <taxon>Sar</taxon>
        <taxon>Alveolata</taxon>
        <taxon>Apicomplexa</taxon>
        <taxon>Aconoidasida</taxon>
        <taxon>Piroplasmida</taxon>
        <taxon>Babesiidae</taxon>
        <taxon>Babesia</taxon>
    </lineage>
</organism>
<evidence type="ECO:0000313" key="1">
    <source>
        <dbReference type="EMBL" id="GBE62479.1"/>
    </source>
</evidence>
<comment type="caution">
    <text evidence="1">The sequence shown here is derived from an EMBL/GenBank/DDBJ whole genome shotgun (WGS) entry which is preliminary data.</text>
</comment>
<dbReference type="OrthoDB" id="360364at2759"/>
<keyword evidence="2" id="KW-1185">Reference proteome</keyword>
<dbReference type="VEuPathDB" id="PiroplasmaDB:BOVATA_039720"/>
<protein>
    <submittedName>
        <fullName evidence="1">Uncharacterized protein</fullName>
    </submittedName>
</protein>
<dbReference type="InterPro" id="IPR036339">
    <property type="entry name" value="PUB-like_dom_sf"/>
</dbReference>
<dbReference type="InterPro" id="IPR029071">
    <property type="entry name" value="Ubiquitin-like_domsf"/>
</dbReference>
<dbReference type="RefSeq" id="XP_028868722.1">
    <property type="nucleotide sequence ID" value="XM_029012889.1"/>
</dbReference>